<dbReference type="PANTHER" id="PTHR16504">
    <property type="entry name" value="5'(3')-DEOXYRIBONUCLEOTIDASE"/>
    <property type="match status" value="1"/>
</dbReference>
<dbReference type="Proteomes" id="UP000619761">
    <property type="component" value="Unassembled WGS sequence"/>
</dbReference>
<evidence type="ECO:0000256" key="1">
    <source>
        <dbReference type="ARBA" id="ARBA00009589"/>
    </source>
</evidence>
<comment type="caution">
    <text evidence="2">The sequence shown here is derived from an EMBL/GenBank/DDBJ whole genome shotgun (WGS) entry which is preliminary data.</text>
</comment>
<dbReference type="Gene3D" id="1.10.40.40">
    <property type="entry name" value="Deoxyribonucleotidase, domain 2"/>
    <property type="match status" value="1"/>
</dbReference>
<dbReference type="InterPro" id="IPR023214">
    <property type="entry name" value="HAD_sf"/>
</dbReference>
<dbReference type="Gene3D" id="3.40.50.1000">
    <property type="entry name" value="HAD superfamily/HAD-like"/>
    <property type="match status" value="1"/>
</dbReference>
<dbReference type="SFLD" id="SFLDG01126">
    <property type="entry name" value="C1.2:_Nucleotidase_Like"/>
    <property type="match status" value="1"/>
</dbReference>
<proteinExistence type="inferred from homology"/>
<name>A0ABQ3AT29_9GAMM</name>
<sequence>MRKRIAIDMDETICDTMERHLDWYNREFNQDLTKADLMGTKIYHRVPAEHVARVRSYPDNAEFFMDLTPLPDAICVIHDLNQRFDVYIATAAMEHPTSFAAKYEWLVKHLPFLSPLNFIFCGNKGVVNADYLIDDSSRHFQFFSGQGVLMTAPHNINESTEVRVNNWQEIKAYFADKA</sequence>
<dbReference type="SFLD" id="SFLDG01146">
    <property type="entry name" value="C1.2.2"/>
    <property type="match status" value="1"/>
</dbReference>
<dbReference type="RefSeq" id="WP_189415966.1">
    <property type="nucleotide sequence ID" value="NZ_BMYZ01000001.1"/>
</dbReference>
<reference evidence="3" key="1">
    <citation type="journal article" date="2019" name="Int. J. Syst. Evol. Microbiol.">
        <title>The Global Catalogue of Microorganisms (GCM) 10K type strain sequencing project: providing services to taxonomists for standard genome sequencing and annotation.</title>
        <authorList>
            <consortium name="The Broad Institute Genomics Platform"/>
            <consortium name="The Broad Institute Genome Sequencing Center for Infectious Disease"/>
            <person name="Wu L."/>
            <person name="Ma J."/>
        </authorList>
    </citation>
    <scope>NUCLEOTIDE SEQUENCE [LARGE SCALE GENOMIC DNA]</scope>
    <source>
        <strain evidence="3">KCTC 32239</strain>
    </source>
</reference>
<protein>
    <submittedName>
        <fullName evidence="2">5'-3'-deoxyribonucleotidase</fullName>
    </submittedName>
</protein>
<dbReference type="PANTHER" id="PTHR16504:SF4">
    <property type="entry name" value="5'(3')-DEOXYRIBONUCLEOTIDASE"/>
    <property type="match status" value="1"/>
</dbReference>
<comment type="similarity">
    <text evidence="1">Belongs to the 5'(3')-deoxyribonucleotidase family.</text>
</comment>
<evidence type="ECO:0000313" key="3">
    <source>
        <dbReference type="Proteomes" id="UP000619761"/>
    </source>
</evidence>
<organism evidence="2 3">
    <name type="scientific">Cellvibrio zantedeschiae</name>
    <dbReference type="NCBI Taxonomy" id="1237077"/>
    <lineage>
        <taxon>Bacteria</taxon>
        <taxon>Pseudomonadati</taxon>
        <taxon>Pseudomonadota</taxon>
        <taxon>Gammaproteobacteria</taxon>
        <taxon>Cellvibrionales</taxon>
        <taxon>Cellvibrionaceae</taxon>
        <taxon>Cellvibrio</taxon>
    </lineage>
</organism>
<accession>A0ABQ3AT29</accession>
<keyword evidence="3" id="KW-1185">Reference proteome</keyword>
<dbReference type="SUPFAM" id="SSF56784">
    <property type="entry name" value="HAD-like"/>
    <property type="match status" value="1"/>
</dbReference>
<evidence type="ECO:0000313" key="2">
    <source>
        <dbReference type="EMBL" id="GGY65000.1"/>
    </source>
</evidence>
<dbReference type="Pfam" id="PF06941">
    <property type="entry name" value="NT5C"/>
    <property type="match status" value="1"/>
</dbReference>
<gene>
    <name evidence="2" type="ORF">GCM10011613_06010</name>
</gene>
<dbReference type="EMBL" id="BMYZ01000001">
    <property type="protein sequence ID" value="GGY65000.1"/>
    <property type="molecule type" value="Genomic_DNA"/>
</dbReference>
<dbReference type="SFLD" id="SFLDS00003">
    <property type="entry name" value="Haloacid_Dehalogenase"/>
    <property type="match status" value="1"/>
</dbReference>
<dbReference type="InterPro" id="IPR036412">
    <property type="entry name" value="HAD-like_sf"/>
</dbReference>
<dbReference type="InterPro" id="IPR010708">
    <property type="entry name" value="5'(3')-deoxyribonucleotidase"/>
</dbReference>